<proteinExistence type="predicted"/>
<comment type="caution">
    <text evidence="1">The sequence shown here is derived from an EMBL/GenBank/DDBJ whole genome shotgun (WGS) entry which is preliminary data.</text>
</comment>
<organism evidence="1 2">
    <name type="scientific">Gossypium arboreum</name>
    <name type="common">Tree cotton</name>
    <name type="synonym">Gossypium nanking</name>
    <dbReference type="NCBI Taxonomy" id="29729"/>
    <lineage>
        <taxon>Eukaryota</taxon>
        <taxon>Viridiplantae</taxon>
        <taxon>Streptophyta</taxon>
        <taxon>Embryophyta</taxon>
        <taxon>Tracheophyta</taxon>
        <taxon>Spermatophyta</taxon>
        <taxon>Magnoliopsida</taxon>
        <taxon>eudicotyledons</taxon>
        <taxon>Gunneridae</taxon>
        <taxon>Pentapetalae</taxon>
        <taxon>rosids</taxon>
        <taxon>malvids</taxon>
        <taxon>Malvales</taxon>
        <taxon>Malvaceae</taxon>
        <taxon>Malvoideae</taxon>
        <taxon>Gossypium</taxon>
    </lineage>
</organism>
<protein>
    <submittedName>
        <fullName evidence="1">Uncharacterized protein</fullName>
    </submittedName>
</protein>
<evidence type="ECO:0000313" key="2">
    <source>
        <dbReference type="Proteomes" id="UP000032142"/>
    </source>
</evidence>
<dbReference type="EMBL" id="JRRC01478630">
    <property type="protein sequence ID" value="KHG07628.1"/>
    <property type="molecule type" value="Genomic_DNA"/>
</dbReference>
<dbReference type="AlphaFoldDB" id="A0A0B0MZS7"/>
<sequence length="19" mass="2321">MDNFGQRIIRNCRKVEEDP</sequence>
<keyword evidence="2" id="KW-1185">Reference proteome</keyword>
<evidence type="ECO:0000313" key="1">
    <source>
        <dbReference type="EMBL" id="KHG07628.1"/>
    </source>
</evidence>
<name>A0A0B0MZS7_GOSAR</name>
<accession>A0A0B0MZS7</accession>
<reference evidence="2" key="1">
    <citation type="submission" date="2014-09" db="EMBL/GenBank/DDBJ databases">
        <authorList>
            <person name="Mudge J."/>
            <person name="Ramaraj T."/>
            <person name="Lindquist I.E."/>
            <person name="Bharti A.K."/>
            <person name="Sundararajan A."/>
            <person name="Cameron C.T."/>
            <person name="Woodward J.E."/>
            <person name="May G.D."/>
            <person name="Brubaker C."/>
            <person name="Broadhvest J."/>
            <person name="Wilkins T.A."/>
        </authorList>
    </citation>
    <scope>NUCLEOTIDE SEQUENCE</scope>
    <source>
        <strain evidence="2">cv. AKA8401</strain>
    </source>
</reference>
<gene>
    <name evidence="1" type="ORF">F383_34083</name>
</gene>
<dbReference type="Proteomes" id="UP000032142">
    <property type="component" value="Unassembled WGS sequence"/>
</dbReference>